<feature type="region of interest" description="Disordered" evidence="1">
    <location>
        <begin position="243"/>
        <end position="266"/>
    </location>
</feature>
<dbReference type="Proteomes" id="UP000559860">
    <property type="component" value="Unassembled WGS sequence"/>
</dbReference>
<reference evidence="2 3" key="1">
    <citation type="submission" date="2020-04" db="EMBL/GenBank/DDBJ databases">
        <title>Description of novel Gluconacetobacter.</title>
        <authorList>
            <person name="Sombolestani A."/>
        </authorList>
    </citation>
    <scope>NUCLEOTIDE SEQUENCE [LARGE SCALE GENOMIC DNA]</scope>
    <source>
        <strain evidence="2 3">LMG 27801</strain>
    </source>
</reference>
<feature type="compositionally biased region" description="Basic and acidic residues" evidence="1">
    <location>
        <begin position="244"/>
        <end position="254"/>
    </location>
</feature>
<proteinExistence type="predicted"/>
<dbReference type="EMBL" id="JABEQD010000023">
    <property type="protein sequence ID" value="MBB2170357.1"/>
    <property type="molecule type" value="Genomic_DNA"/>
</dbReference>
<evidence type="ECO:0000313" key="3">
    <source>
        <dbReference type="Proteomes" id="UP000559860"/>
    </source>
</evidence>
<name>A0A7W4IX57_9PROT</name>
<dbReference type="AlphaFoldDB" id="A0A7W4IX57"/>
<comment type="caution">
    <text evidence="2">The sequence shown here is derived from an EMBL/GenBank/DDBJ whole genome shotgun (WGS) entry which is preliminary data.</text>
</comment>
<protein>
    <submittedName>
        <fullName evidence="2">Uncharacterized protein</fullName>
    </submittedName>
</protein>
<evidence type="ECO:0000256" key="1">
    <source>
        <dbReference type="SAM" id="MobiDB-lite"/>
    </source>
</evidence>
<gene>
    <name evidence="2" type="ORF">HLH36_18755</name>
</gene>
<evidence type="ECO:0000313" key="2">
    <source>
        <dbReference type="EMBL" id="MBB2170357.1"/>
    </source>
</evidence>
<dbReference type="RefSeq" id="WP_182987801.1">
    <property type="nucleotide sequence ID" value="NZ_JABEQD010000023.1"/>
</dbReference>
<organism evidence="2 3">
    <name type="scientific">Gluconacetobacter aggeris</name>
    <dbReference type="NCBI Taxonomy" id="1286186"/>
    <lineage>
        <taxon>Bacteria</taxon>
        <taxon>Pseudomonadati</taxon>
        <taxon>Pseudomonadota</taxon>
        <taxon>Alphaproteobacteria</taxon>
        <taxon>Acetobacterales</taxon>
        <taxon>Acetobacteraceae</taxon>
        <taxon>Gluconacetobacter</taxon>
    </lineage>
</organism>
<keyword evidence="3" id="KW-1185">Reference proteome</keyword>
<sequence>MAETAKPSAKLPGRRGGPTLPFKERVARALAAEAARRVLPGDRDAYLRGLNLLCIGATHGLAGIRAEVASKLGQIEALPRAATPRWVLNAAGEPEENDSPVWGLDAERAAAAASLNELRKAFAVAAYHHWERSVSAWWHAAHPDARTGSGQTKATKQEEAPRGFKELARHAGALSAPPDPTLRQVATLSNALKHNSEQRWHEPKAQWPELIAHDCSDYRADWTDTIQLTDAQLLEVFQAVQRSGPRDADVRDDGWAALPFTPRDDT</sequence>
<accession>A0A7W4IX57</accession>